<evidence type="ECO:0000313" key="1">
    <source>
        <dbReference type="EMBL" id="KKL08424.1"/>
    </source>
</evidence>
<sequence>MDLKEIVKELENKMQCNCDLDSWQPERETGHSWVCRIHKAAKRIERGEK</sequence>
<comment type="caution">
    <text evidence="1">The sequence shown here is derived from an EMBL/GenBank/DDBJ whole genome shotgun (WGS) entry which is preliminary data.</text>
</comment>
<protein>
    <submittedName>
        <fullName evidence="1">Uncharacterized protein</fullName>
    </submittedName>
</protein>
<gene>
    <name evidence="1" type="ORF">LCGC14_2575980</name>
</gene>
<organism evidence="1">
    <name type="scientific">marine sediment metagenome</name>
    <dbReference type="NCBI Taxonomy" id="412755"/>
    <lineage>
        <taxon>unclassified sequences</taxon>
        <taxon>metagenomes</taxon>
        <taxon>ecological metagenomes</taxon>
    </lineage>
</organism>
<reference evidence="1" key="1">
    <citation type="journal article" date="2015" name="Nature">
        <title>Complex archaea that bridge the gap between prokaryotes and eukaryotes.</title>
        <authorList>
            <person name="Spang A."/>
            <person name="Saw J.H."/>
            <person name="Jorgensen S.L."/>
            <person name="Zaremba-Niedzwiedzka K."/>
            <person name="Martijn J."/>
            <person name="Lind A.E."/>
            <person name="van Eijk R."/>
            <person name="Schleper C."/>
            <person name="Guy L."/>
            <person name="Ettema T.J."/>
        </authorList>
    </citation>
    <scope>NUCLEOTIDE SEQUENCE</scope>
</reference>
<name>A0A0F9AFW9_9ZZZZ</name>
<proteinExistence type="predicted"/>
<dbReference type="AlphaFoldDB" id="A0A0F9AFW9"/>
<dbReference type="EMBL" id="LAZR01042881">
    <property type="protein sequence ID" value="KKL08424.1"/>
    <property type="molecule type" value="Genomic_DNA"/>
</dbReference>
<accession>A0A0F9AFW9</accession>